<dbReference type="InterPro" id="IPR012795">
    <property type="entry name" value="tRNA_Ile_lys_synt_N"/>
</dbReference>
<gene>
    <name evidence="8" type="primary">tilS</name>
    <name evidence="10" type="ORF">IV56_GL000363</name>
</gene>
<dbReference type="GO" id="GO:0006400">
    <property type="term" value="P:tRNA modification"/>
    <property type="evidence" value="ECO:0007669"/>
    <property type="project" value="UniProtKB-UniRule"/>
</dbReference>
<evidence type="ECO:0000313" key="10">
    <source>
        <dbReference type="EMBL" id="KRO17243.1"/>
    </source>
</evidence>
<dbReference type="GO" id="GO:0005524">
    <property type="term" value="F:ATP binding"/>
    <property type="evidence" value="ECO:0007669"/>
    <property type="project" value="UniProtKB-UniRule"/>
</dbReference>
<dbReference type="Proteomes" id="UP000050969">
    <property type="component" value="Unassembled WGS sequence"/>
</dbReference>
<dbReference type="GO" id="GO:0005737">
    <property type="term" value="C:cytoplasm"/>
    <property type="evidence" value="ECO:0007669"/>
    <property type="project" value="UniProtKB-SubCell"/>
</dbReference>
<dbReference type="PANTHER" id="PTHR43033:SF1">
    <property type="entry name" value="TRNA(ILE)-LYSIDINE SYNTHASE-RELATED"/>
    <property type="match status" value="1"/>
</dbReference>
<comment type="function">
    <text evidence="8">Ligates lysine onto the cytidine present at position 34 of the AUA codon-specific tRNA(Ile) that contains the anticodon CAU, in an ATP-dependent manner. Cytidine is converted to lysidine, thus changing the amino acid specificity of the tRNA from methionine to isoleucine.</text>
</comment>
<organism evidence="10 11">
    <name type="scientific">Lacticaseibacillus saniviri JCM 17471 = DSM 24301</name>
    <dbReference type="NCBI Taxonomy" id="1293598"/>
    <lineage>
        <taxon>Bacteria</taxon>
        <taxon>Bacillati</taxon>
        <taxon>Bacillota</taxon>
        <taxon>Bacilli</taxon>
        <taxon>Lactobacillales</taxon>
        <taxon>Lactobacillaceae</taxon>
        <taxon>Lacticaseibacillus</taxon>
    </lineage>
</organism>
<keyword evidence="4 8" id="KW-0819">tRNA processing</keyword>
<comment type="caution">
    <text evidence="10">The sequence shown here is derived from an EMBL/GenBank/DDBJ whole genome shotgun (WGS) entry which is preliminary data.</text>
</comment>
<comment type="domain">
    <text evidence="8">The N-terminal region contains the highly conserved SGGXDS motif, predicted to be a P-loop motif involved in ATP binding.</text>
</comment>
<dbReference type="InterPro" id="IPR011063">
    <property type="entry name" value="TilS/TtcA_N"/>
</dbReference>
<dbReference type="AlphaFoldDB" id="A0A0R2MYG2"/>
<dbReference type="SUPFAM" id="SSF56037">
    <property type="entry name" value="PheT/TilS domain"/>
    <property type="match status" value="1"/>
</dbReference>
<evidence type="ECO:0000256" key="7">
    <source>
        <dbReference type="ARBA" id="ARBA00048539"/>
    </source>
</evidence>
<dbReference type="NCBIfam" id="TIGR02432">
    <property type="entry name" value="lysidine_TilS_N"/>
    <property type="match status" value="1"/>
</dbReference>
<dbReference type="EMBL" id="JQCE01000020">
    <property type="protein sequence ID" value="KRO17243.1"/>
    <property type="molecule type" value="Genomic_DNA"/>
</dbReference>
<protein>
    <recommendedName>
        <fullName evidence="8">tRNA(Ile)-lysidine synthase</fullName>
        <ecNumber evidence="8">6.3.4.19</ecNumber>
    </recommendedName>
    <alternativeName>
        <fullName evidence="8">tRNA(Ile)-2-lysyl-cytidine synthase</fullName>
    </alternativeName>
    <alternativeName>
        <fullName evidence="8">tRNA(Ile)-lysidine synthetase</fullName>
    </alternativeName>
</protein>
<dbReference type="CDD" id="cd01992">
    <property type="entry name" value="TilS_N"/>
    <property type="match status" value="1"/>
</dbReference>
<keyword evidence="3 8" id="KW-0436">Ligase</keyword>
<sequence>MQIEALMQTYQLNQAPLLVAVSGGVDSMVLLTLLAHSRYHDQLHVAHFNHHLRAVSDQEAIHVQVYAAQLGVPITIGEWQTPDSSEAKAREARYRFLRQTSDTIGAQAVILAHHQDDQIESVLLRLARSGKLTSVRGLLPERTVSGLRLLRPLLTISKQTLRNYAATHHVPFDEDESNQDTAFVRNHLRQTVVPALKQVSPQLGEHVTRLSTDLDGVLALAQAQSQQLQATYQLSPTQIDWRQLRHFPDNVQKIVLTDWLQHFAPTIKTHLVAQILAGLNQTERANLRYPLTSTHELTLSYGVLTVTPKTVITTEVMTIDRMNQFYAVADGQIGLFTQPPAQAQVLATWTGQLPVTLRHRQPGDVLHLRNGEHQLLRRFWINHKVPAHEREKAWLITRAQQVLGGQTISQAELFPPDQTDIIQAVLAFMPDS</sequence>
<evidence type="ECO:0000256" key="8">
    <source>
        <dbReference type="HAMAP-Rule" id="MF_01161"/>
    </source>
</evidence>
<accession>A0A0R2MYG2</accession>
<dbReference type="PATRIC" id="fig|1293598.4.peg.394"/>
<dbReference type="InterPro" id="IPR012796">
    <property type="entry name" value="Lysidine-tRNA-synth_C"/>
</dbReference>
<evidence type="ECO:0000256" key="3">
    <source>
        <dbReference type="ARBA" id="ARBA00022598"/>
    </source>
</evidence>
<dbReference type="Pfam" id="PF01171">
    <property type="entry name" value="ATP_bind_3"/>
    <property type="match status" value="1"/>
</dbReference>
<evidence type="ECO:0000313" key="11">
    <source>
        <dbReference type="Proteomes" id="UP000050969"/>
    </source>
</evidence>
<dbReference type="SMART" id="SM00977">
    <property type="entry name" value="TilS_C"/>
    <property type="match status" value="1"/>
</dbReference>
<comment type="catalytic activity">
    <reaction evidence="7 8">
        <text>cytidine(34) in tRNA(Ile2) + L-lysine + ATP = lysidine(34) in tRNA(Ile2) + AMP + diphosphate + H(+)</text>
        <dbReference type="Rhea" id="RHEA:43744"/>
        <dbReference type="Rhea" id="RHEA-COMP:10625"/>
        <dbReference type="Rhea" id="RHEA-COMP:10670"/>
        <dbReference type="ChEBI" id="CHEBI:15378"/>
        <dbReference type="ChEBI" id="CHEBI:30616"/>
        <dbReference type="ChEBI" id="CHEBI:32551"/>
        <dbReference type="ChEBI" id="CHEBI:33019"/>
        <dbReference type="ChEBI" id="CHEBI:82748"/>
        <dbReference type="ChEBI" id="CHEBI:83665"/>
        <dbReference type="ChEBI" id="CHEBI:456215"/>
        <dbReference type="EC" id="6.3.4.19"/>
    </reaction>
</comment>
<evidence type="ECO:0000259" key="9">
    <source>
        <dbReference type="SMART" id="SM00977"/>
    </source>
</evidence>
<evidence type="ECO:0000256" key="4">
    <source>
        <dbReference type="ARBA" id="ARBA00022694"/>
    </source>
</evidence>
<reference evidence="10 11" key="1">
    <citation type="journal article" date="2015" name="Genome Announc.">
        <title>Expanding the biotechnology potential of lactobacilli through comparative genomics of 213 strains and associated genera.</title>
        <authorList>
            <person name="Sun Z."/>
            <person name="Harris H.M."/>
            <person name="McCann A."/>
            <person name="Guo C."/>
            <person name="Argimon S."/>
            <person name="Zhang W."/>
            <person name="Yang X."/>
            <person name="Jeffery I.B."/>
            <person name="Cooney J.C."/>
            <person name="Kagawa T.F."/>
            <person name="Liu W."/>
            <person name="Song Y."/>
            <person name="Salvetti E."/>
            <person name="Wrobel A."/>
            <person name="Rasinkangas P."/>
            <person name="Parkhill J."/>
            <person name="Rea M.C."/>
            <person name="O'Sullivan O."/>
            <person name="Ritari J."/>
            <person name="Douillard F.P."/>
            <person name="Paul Ross R."/>
            <person name="Yang R."/>
            <person name="Briner A.E."/>
            <person name="Felis G.E."/>
            <person name="de Vos W.M."/>
            <person name="Barrangou R."/>
            <person name="Klaenhammer T.R."/>
            <person name="Caufield P.W."/>
            <person name="Cui Y."/>
            <person name="Zhang H."/>
            <person name="O'Toole P.W."/>
        </authorList>
    </citation>
    <scope>NUCLEOTIDE SEQUENCE [LARGE SCALE GENOMIC DNA]</scope>
    <source>
        <strain evidence="10 11">DSM 24301</strain>
    </source>
</reference>
<name>A0A0R2MYG2_9LACO</name>
<keyword evidence="5 8" id="KW-0547">Nucleotide-binding</keyword>
<comment type="similarity">
    <text evidence="8">Belongs to the tRNA(Ile)-lysidine synthase family.</text>
</comment>
<evidence type="ECO:0000256" key="2">
    <source>
        <dbReference type="ARBA" id="ARBA00022490"/>
    </source>
</evidence>
<evidence type="ECO:0000256" key="1">
    <source>
        <dbReference type="ARBA" id="ARBA00004496"/>
    </source>
</evidence>
<feature type="domain" description="Lysidine-tRNA(Ile) synthetase C-terminal" evidence="9">
    <location>
        <begin position="355"/>
        <end position="424"/>
    </location>
</feature>
<dbReference type="InterPro" id="IPR012094">
    <property type="entry name" value="tRNA_Ile_lys_synt"/>
</dbReference>
<evidence type="ECO:0000256" key="5">
    <source>
        <dbReference type="ARBA" id="ARBA00022741"/>
    </source>
</evidence>
<dbReference type="GO" id="GO:0032267">
    <property type="term" value="F:tRNA(Ile)-lysidine synthase activity"/>
    <property type="evidence" value="ECO:0007669"/>
    <property type="project" value="UniProtKB-EC"/>
</dbReference>
<keyword evidence="6 8" id="KW-0067">ATP-binding</keyword>
<dbReference type="Gene3D" id="3.40.50.620">
    <property type="entry name" value="HUPs"/>
    <property type="match status" value="1"/>
</dbReference>
<dbReference type="HAMAP" id="MF_01161">
    <property type="entry name" value="tRNA_Ile_lys_synt"/>
    <property type="match status" value="1"/>
</dbReference>
<proteinExistence type="inferred from homology"/>
<dbReference type="InterPro" id="IPR014729">
    <property type="entry name" value="Rossmann-like_a/b/a_fold"/>
</dbReference>
<dbReference type="SUPFAM" id="SSF52402">
    <property type="entry name" value="Adenine nucleotide alpha hydrolases-like"/>
    <property type="match status" value="1"/>
</dbReference>
<dbReference type="RefSeq" id="WP_056992692.1">
    <property type="nucleotide sequence ID" value="NZ_JQCE01000020.1"/>
</dbReference>
<comment type="subcellular location">
    <subcellularLocation>
        <location evidence="1 8">Cytoplasm</location>
    </subcellularLocation>
</comment>
<evidence type="ECO:0000256" key="6">
    <source>
        <dbReference type="ARBA" id="ARBA00022840"/>
    </source>
</evidence>
<dbReference type="PANTHER" id="PTHR43033">
    <property type="entry name" value="TRNA(ILE)-LYSIDINE SYNTHASE-RELATED"/>
    <property type="match status" value="1"/>
</dbReference>
<feature type="binding site" evidence="8">
    <location>
        <begin position="22"/>
        <end position="27"/>
    </location>
    <ligand>
        <name>ATP</name>
        <dbReference type="ChEBI" id="CHEBI:30616"/>
    </ligand>
</feature>
<dbReference type="STRING" id="1293598.IV56_GL000363"/>
<keyword evidence="2 8" id="KW-0963">Cytoplasm</keyword>
<dbReference type="NCBIfam" id="TIGR02433">
    <property type="entry name" value="lysidine_TilS_C"/>
    <property type="match status" value="1"/>
</dbReference>
<keyword evidence="11" id="KW-1185">Reference proteome</keyword>
<dbReference type="EC" id="6.3.4.19" evidence="8"/>